<dbReference type="eggNOG" id="ENOG5032P48">
    <property type="taxonomic scope" value="Bacteria"/>
</dbReference>
<dbReference type="KEGG" id="sur:STAUR_4491"/>
<evidence type="ECO:0000256" key="1">
    <source>
        <dbReference type="SAM" id="MobiDB-lite"/>
    </source>
</evidence>
<dbReference type="Proteomes" id="UP000001351">
    <property type="component" value="Chromosome"/>
</dbReference>
<feature type="region of interest" description="Disordered" evidence="1">
    <location>
        <begin position="1"/>
        <end position="49"/>
    </location>
</feature>
<dbReference type="InterPro" id="IPR011250">
    <property type="entry name" value="OMP/PagP_B-barrel"/>
</dbReference>
<evidence type="ECO:0000313" key="5">
    <source>
        <dbReference type="Proteomes" id="UP000032702"/>
    </source>
</evidence>
<name>Q08Z85_STIAD</name>
<reference evidence="3 5" key="1">
    <citation type="submission" date="2006-04" db="EMBL/GenBank/DDBJ databases">
        <authorList>
            <person name="Nierman W.C."/>
        </authorList>
    </citation>
    <scope>NUCLEOTIDE SEQUENCE [LARGE SCALE GENOMIC DNA]</scope>
    <source>
        <strain evidence="3 5">DW4/3-1</strain>
    </source>
</reference>
<evidence type="ECO:0000313" key="2">
    <source>
        <dbReference type="EMBL" id="ADO72271.1"/>
    </source>
</evidence>
<accession>Q08Z85</accession>
<dbReference type="PATRIC" id="fig|378806.16.peg.4826"/>
<proteinExistence type="predicted"/>
<gene>
    <name evidence="2" type="ordered locus">STAUR_4491</name>
    <name evidence="3" type="ORF">STIAU_6726</name>
</gene>
<dbReference type="OrthoDB" id="5508706at2"/>
<keyword evidence="4" id="KW-1185">Reference proteome</keyword>
<dbReference type="SUPFAM" id="SSF56925">
    <property type="entry name" value="OMPA-like"/>
    <property type="match status" value="1"/>
</dbReference>
<dbReference type="HOGENOM" id="CLU_1014999_0_0_7"/>
<evidence type="ECO:0000313" key="3">
    <source>
        <dbReference type="EMBL" id="EAU65782.1"/>
    </source>
</evidence>
<reference evidence="2 4" key="2">
    <citation type="journal article" date="2011" name="Mol. Biol. Evol.">
        <title>Comparative genomic analysis of fruiting body formation in Myxococcales.</title>
        <authorList>
            <person name="Huntley S."/>
            <person name="Hamann N."/>
            <person name="Wegener-Feldbrugge S."/>
            <person name="Treuner-Lange A."/>
            <person name="Kube M."/>
            <person name="Reinhardt R."/>
            <person name="Klages S."/>
            <person name="Muller R."/>
            <person name="Ronning C.M."/>
            <person name="Nierman W.C."/>
            <person name="Sogaard-Andersen L."/>
        </authorList>
    </citation>
    <scope>NUCLEOTIDE SEQUENCE [LARGE SCALE GENOMIC DNA]</scope>
    <source>
        <strain evidence="2 4">DW4/3-1</strain>
    </source>
</reference>
<dbReference type="STRING" id="378806.STAUR_4491"/>
<sequence>MHARRDHPPGRAGQPRHRVPGVRSTVRGAVPARLGAPPADHVPRDRAAPEGPLMRGRMCSSLALAAVLAAPCAFAEEGMLPPTEGVGRITVQGGWRLVANNTFYDRYESRPENAGLAPAQRSRGSPIGMASFAYGITGLVEVGIDLFATLERLQLTGQPRLTTAAYGALVGVRFQGALDVGPEGLVPFAGILAGPLLASAAFEGQSPKETVTQAWGATAGATLRLTPVWGLTAEYRWLLARGAVESQGRKFGTFNAGGSWFALGVTYTFPPGPSQPGRSAF</sequence>
<dbReference type="AlphaFoldDB" id="Q08Z85"/>
<dbReference type="Proteomes" id="UP000032702">
    <property type="component" value="Unassembled WGS sequence"/>
</dbReference>
<dbReference type="EMBL" id="AAMD01000072">
    <property type="protein sequence ID" value="EAU65782.1"/>
    <property type="molecule type" value="Genomic_DNA"/>
</dbReference>
<protein>
    <submittedName>
        <fullName evidence="2">Conserved uncharacterized protein</fullName>
    </submittedName>
</protein>
<organism evidence="3 5">
    <name type="scientific">Stigmatella aurantiaca (strain DW4/3-1)</name>
    <dbReference type="NCBI Taxonomy" id="378806"/>
    <lineage>
        <taxon>Bacteria</taxon>
        <taxon>Pseudomonadati</taxon>
        <taxon>Myxococcota</taxon>
        <taxon>Myxococcia</taxon>
        <taxon>Myxococcales</taxon>
        <taxon>Cystobacterineae</taxon>
        <taxon>Archangiaceae</taxon>
        <taxon>Stigmatella</taxon>
    </lineage>
</organism>
<dbReference type="EMBL" id="CP002271">
    <property type="protein sequence ID" value="ADO72271.1"/>
    <property type="molecule type" value="Genomic_DNA"/>
</dbReference>
<evidence type="ECO:0000313" key="4">
    <source>
        <dbReference type="Proteomes" id="UP000001351"/>
    </source>
</evidence>